<feature type="region of interest" description="Disordered" evidence="1">
    <location>
        <begin position="95"/>
        <end position="126"/>
    </location>
</feature>
<dbReference type="EMBL" id="JAFDVH010000023">
    <property type="protein sequence ID" value="KAG7456087.1"/>
    <property type="molecule type" value="Genomic_DNA"/>
</dbReference>
<evidence type="ECO:0000313" key="2">
    <source>
        <dbReference type="EMBL" id="KAG7456087.1"/>
    </source>
</evidence>
<comment type="caution">
    <text evidence="2">The sequence shown here is derived from an EMBL/GenBank/DDBJ whole genome shotgun (WGS) entry which is preliminary data.</text>
</comment>
<feature type="compositionally biased region" description="Polar residues" evidence="1">
    <location>
        <begin position="97"/>
        <end position="126"/>
    </location>
</feature>
<dbReference type="AlphaFoldDB" id="A0A9D3PER5"/>
<evidence type="ECO:0000256" key="1">
    <source>
        <dbReference type="SAM" id="MobiDB-lite"/>
    </source>
</evidence>
<accession>A0A9D3PER5</accession>
<sequence length="126" mass="14088">MESEARLVRDEKRPRRFATRSSCLPAAVPVGAGSKRGLWRNRDGCCPRSSLTLTTRQPGSRADKGWKRRVVLPRFYLFIFLSLRITDKRGVPLPASRANTRLNTQSPPSLPPGSTNEHQAFSTAKI</sequence>
<protein>
    <submittedName>
        <fullName evidence="2">Uncharacterized protein</fullName>
    </submittedName>
</protein>
<name>A0A9D3PER5_MEGAT</name>
<evidence type="ECO:0000313" key="3">
    <source>
        <dbReference type="Proteomes" id="UP001046870"/>
    </source>
</evidence>
<proteinExistence type="predicted"/>
<organism evidence="2 3">
    <name type="scientific">Megalops atlanticus</name>
    <name type="common">Tarpon</name>
    <name type="synonym">Clupea gigantea</name>
    <dbReference type="NCBI Taxonomy" id="7932"/>
    <lineage>
        <taxon>Eukaryota</taxon>
        <taxon>Metazoa</taxon>
        <taxon>Chordata</taxon>
        <taxon>Craniata</taxon>
        <taxon>Vertebrata</taxon>
        <taxon>Euteleostomi</taxon>
        <taxon>Actinopterygii</taxon>
        <taxon>Neopterygii</taxon>
        <taxon>Teleostei</taxon>
        <taxon>Elopiformes</taxon>
        <taxon>Megalopidae</taxon>
        <taxon>Megalops</taxon>
    </lineage>
</organism>
<keyword evidence="3" id="KW-1185">Reference proteome</keyword>
<gene>
    <name evidence="2" type="ORF">MATL_G00248110</name>
</gene>
<reference evidence="2" key="1">
    <citation type="submission" date="2021-01" db="EMBL/GenBank/DDBJ databases">
        <authorList>
            <person name="Zahm M."/>
            <person name="Roques C."/>
            <person name="Cabau C."/>
            <person name="Klopp C."/>
            <person name="Donnadieu C."/>
            <person name="Jouanno E."/>
            <person name="Lampietro C."/>
            <person name="Louis A."/>
            <person name="Herpin A."/>
            <person name="Echchiki A."/>
            <person name="Berthelot C."/>
            <person name="Parey E."/>
            <person name="Roest-Crollius H."/>
            <person name="Braasch I."/>
            <person name="Postlethwait J."/>
            <person name="Bobe J."/>
            <person name="Montfort J."/>
            <person name="Bouchez O."/>
            <person name="Begum T."/>
            <person name="Mejri S."/>
            <person name="Adams A."/>
            <person name="Chen W.-J."/>
            <person name="Guiguen Y."/>
        </authorList>
    </citation>
    <scope>NUCLEOTIDE SEQUENCE</scope>
    <source>
        <strain evidence="2">YG-15Mar2019-1</strain>
        <tissue evidence="2">Brain</tissue>
    </source>
</reference>
<dbReference type="Proteomes" id="UP001046870">
    <property type="component" value="Chromosome 23"/>
</dbReference>